<reference evidence="2 3" key="1">
    <citation type="submission" date="2018-07" db="EMBL/GenBank/DDBJ databases">
        <title>Bacillus sp. YLB-04 draft genome sequence.</title>
        <authorList>
            <person name="Yu L."/>
            <person name="Tang X."/>
        </authorList>
    </citation>
    <scope>NUCLEOTIDE SEQUENCE [LARGE SCALE GENOMIC DNA]</scope>
    <source>
        <strain evidence="2 3">YLB-04</strain>
    </source>
</reference>
<feature type="signal peptide" evidence="1">
    <location>
        <begin position="1"/>
        <end position="21"/>
    </location>
</feature>
<dbReference type="OrthoDB" id="73040at2"/>
<organism evidence="2 3">
    <name type="scientific">Neobacillus piezotolerans</name>
    <dbReference type="NCBI Taxonomy" id="2259171"/>
    <lineage>
        <taxon>Bacteria</taxon>
        <taxon>Bacillati</taxon>
        <taxon>Bacillota</taxon>
        <taxon>Bacilli</taxon>
        <taxon>Bacillales</taxon>
        <taxon>Bacillaceae</taxon>
        <taxon>Neobacillus</taxon>
    </lineage>
</organism>
<keyword evidence="1" id="KW-0732">Signal</keyword>
<dbReference type="Gene3D" id="2.60.40.3700">
    <property type="match status" value="1"/>
</dbReference>
<evidence type="ECO:0000313" key="3">
    <source>
        <dbReference type="Proteomes" id="UP000257144"/>
    </source>
</evidence>
<sequence length="93" mass="10048">MKFKFLLIGLFAALVLSACNAENSKESNDAKGNDGINIKEMVQGYSTDSLQAESASITSSQLIVKNDGSEKVYDLPKDAFFVSIAPYVNTTHP</sequence>
<evidence type="ECO:0000256" key="1">
    <source>
        <dbReference type="SAM" id="SignalP"/>
    </source>
</evidence>
<accession>A0A3D8GTU6</accession>
<protein>
    <submittedName>
        <fullName evidence="2">Uncharacterized protein</fullName>
    </submittedName>
</protein>
<comment type="caution">
    <text evidence="2">The sequence shown here is derived from an EMBL/GenBank/DDBJ whole genome shotgun (WGS) entry which is preliminary data.</text>
</comment>
<dbReference type="EMBL" id="QNQT01000002">
    <property type="protein sequence ID" value="RDU37629.1"/>
    <property type="molecule type" value="Genomic_DNA"/>
</dbReference>
<dbReference type="Pfam" id="PF21172">
    <property type="entry name" value="CueP"/>
    <property type="match status" value="1"/>
</dbReference>
<dbReference type="PROSITE" id="PS51257">
    <property type="entry name" value="PROKAR_LIPOPROTEIN"/>
    <property type="match status" value="1"/>
</dbReference>
<evidence type="ECO:0000313" key="2">
    <source>
        <dbReference type="EMBL" id="RDU37629.1"/>
    </source>
</evidence>
<keyword evidence="3" id="KW-1185">Reference proteome</keyword>
<feature type="chain" id="PRO_5039311482" evidence="1">
    <location>
        <begin position="22"/>
        <end position="93"/>
    </location>
</feature>
<gene>
    <name evidence="2" type="ORF">DRW41_07240</name>
</gene>
<name>A0A3D8GTU6_9BACI</name>
<dbReference type="Proteomes" id="UP000257144">
    <property type="component" value="Unassembled WGS sequence"/>
</dbReference>
<dbReference type="AlphaFoldDB" id="A0A3D8GTU6"/>
<proteinExistence type="predicted"/>
<dbReference type="InterPro" id="IPR047808">
    <property type="entry name" value="CueP-like"/>
</dbReference>